<name>A0ABZ2M3U6_9BACT</name>
<feature type="transmembrane region" description="Helical" evidence="1">
    <location>
        <begin position="39"/>
        <end position="58"/>
    </location>
</feature>
<protein>
    <submittedName>
        <fullName evidence="2">GntP family permease</fullName>
    </submittedName>
</protein>
<dbReference type="PANTHER" id="PTHR30354">
    <property type="entry name" value="GNT FAMILY GLUCONATE TRANSPORTER"/>
    <property type="match status" value="1"/>
</dbReference>
<feature type="transmembrane region" description="Helical" evidence="1">
    <location>
        <begin position="284"/>
        <end position="309"/>
    </location>
</feature>
<evidence type="ECO:0000313" key="3">
    <source>
        <dbReference type="Proteomes" id="UP001370348"/>
    </source>
</evidence>
<dbReference type="RefSeq" id="WP_394826093.1">
    <property type="nucleotide sequence ID" value="NZ_CP089984.1"/>
</dbReference>
<keyword evidence="1" id="KW-0472">Membrane</keyword>
<feature type="transmembrane region" description="Helical" evidence="1">
    <location>
        <begin position="330"/>
        <end position="349"/>
    </location>
</feature>
<feature type="transmembrane region" description="Helical" evidence="1">
    <location>
        <begin position="412"/>
        <end position="435"/>
    </location>
</feature>
<keyword evidence="3" id="KW-1185">Reference proteome</keyword>
<keyword evidence="1" id="KW-1133">Transmembrane helix</keyword>
<feature type="transmembrane region" description="Helical" evidence="1">
    <location>
        <begin position="355"/>
        <end position="373"/>
    </location>
</feature>
<dbReference type="Pfam" id="PF02447">
    <property type="entry name" value="GntP_permease"/>
    <property type="match status" value="1"/>
</dbReference>
<accession>A0ABZ2M3U6</accession>
<feature type="transmembrane region" description="Helical" evidence="1">
    <location>
        <begin position="159"/>
        <end position="177"/>
    </location>
</feature>
<proteinExistence type="predicted"/>
<feature type="transmembrane region" description="Helical" evidence="1">
    <location>
        <begin position="79"/>
        <end position="98"/>
    </location>
</feature>
<dbReference type="Proteomes" id="UP001370348">
    <property type="component" value="Chromosome"/>
</dbReference>
<feature type="transmembrane region" description="Helical" evidence="1">
    <location>
        <begin position="15"/>
        <end position="33"/>
    </location>
</feature>
<feature type="transmembrane region" description="Helical" evidence="1">
    <location>
        <begin position="447"/>
        <end position="471"/>
    </location>
</feature>
<feature type="transmembrane region" description="Helical" evidence="1">
    <location>
        <begin position="122"/>
        <end position="152"/>
    </location>
</feature>
<organism evidence="2 3">
    <name type="scientific">Pendulispora albinea</name>
    <dbReference type="NCBI Taxonomy" id="2741071"/>
    <lineage>
        <taxon>Bacteria</taxon>
        <taxon>Pseudomonadati</taxon>
        <taxon>Myxococcota</taxon>
        <taxon>Myxococcia</taxon>
        <taxon>Myxococcales</taxon>
        <taxon>Sorangiineae</taxon>
        <taxon>Pendulisporaceae</taxon>
        <taxon>Pendulispora</taxon>
    </lineage>
</organism>
<feature type="transmembrane region" description="Helical" evidence="1">
    <location>
        <begin position="197"/>
        <end position="216"/>
    </location>
</feature>
<gene>
    <name evidence="2" type="ORF">LZC94_04130</name>
</gene>
<reference evidence="2 3" key="1">
    <citation type="submission" date="2021-12" db="EMBL/GenBank/DDBJ databases">
        <title>Discovery of the Pendulisporaceae a myxobacterial family with distinct sporulation behavior and unique specialized metabolism.</title>
        <authorList>
            <person name="Garcia R."/>
            <person name="Popoff A."/>
            <person name="Bader C.D."/>
            <person name="Loehr J."/>
            <person name="Walesch S."/>
            <person name="Walt C."/>
            <person name="Boldt J."/>
            <person name="Bunk B."/>
            <person name="Haeckl F.J.F.P.J."/>
            <person name="Gunesch A.P."/>
            <person name="Birkelbach J."/>
            <person name="Nuebel U."/>
            <person name="Pietschmann T."/>
            <person name="Bach T."/>
            <person name="Mueller R."/>
        </authorList>
    </citation>
    <scope>NUCLEOTIDE SEQUENCE [LARGE SCALE GENOMIC DNA]</scope>
    <source>
        <strain evidence="2 3">MSr11954</strain>
    </source>
</reference>
<dbReference type="PIRSF" id="PIRSF002746">
    <property type="entry name" value="Gluconate_transporter"/>
    <property type="match status" value="1"/>
</dbReference>
<sequence length="472" mass="48471">MNGSHALHWLQHETGGLLVLSGVGIAALLLLIIRYKVEPFIALLIAGLLVALGAGLSVEQIVGSAQKTSGSLIESGFGGILGHVALIIGLGTLLGGILETSGGAEVLTQKLLRTFGPERAPIAMGLSGLIFGIPVFFDIGIFVLAPLVYVAARKGGRSIVLYAMPLLAGLSITHAFLPPHPGPVAVAGLLHVELGWLIVMGLACGLPAWAVAGIVYSSWIGKRIDLPVPEEMLANAKARAEEKNGTTLEPPSLALVALIIGIPLALILCGTFGSVLLAKGGTTYGVVTFLGTPAVALTVAVLTASWLLGFRRGMSHDDLSKLASTSLRPVGMLLLVVGGGGFFGAVLSATGVGKALASTLMSAGLPVIALVYVISCAMRIAQGSATVAIVTTGGIIAPLLPDLHYSQPRLALIAMSIASGSIIASHVNDGGFWIISRYFGIPVKETLATWTVVETILSVVGFLMAVLLSLFV</sequence>
<feature type="transmembrane region" description="Helical" evidence="1">
    <location>
        <begin position="253"/>
        <end position="278"/>
    </location>
</feature>
<dbReference type="InterPro" id="IPR003474">
    <property type="entry name" value="Glcn_transporter"/>
</dbReference>
<dbReference type="EMBL" id="CP089984">
    <property type="protein sequence ID" value="WXB16469.1"/>
    <property type="molecule type" value="Genomic_DNA"/>
</dbReference>
<dbReference type="PANTHER" id="PTHR30354:SF25">
    <property type="entry name" value="INNER MEMBRANE PERMEASE YGBN"/>
    <property type="match status" value="1"/>
</dbReference>
<evidence type="ECO:0000256" key="1">
    <source>
        <dbReference type="SAM" id="Phobius"/>
    </source>
</evidence>
<feature type="transmembrane region" description="Helical" evidence="1">
    <location>
        <begin position="380"/>
        <end position="400"/>
    </location>
</feature>
<evidence type="ECO:0000313" key="2">
    <source>
        <dbReference type="EMBL" id="WXB16469.1"/>
    </source>
</evidence>
<keyword evidence="1" id="KW-0812">Transmembrane</keyword>
<dbReference type="NCBIfam" id="TIGR00791">
    <property type="entry name" value="gntP"/>
    <property type="match status" value="1"/>
</dbReference>